<proteinExistence type="predicted"/>
<organism evidence="2 3">
    <name type="scientific">Trinickia symbiotica</name>
    <dbReference type="NCBI Taxonomy" id="863227"/>
    <lineage>
        <taxon>Bacteria</taxon>
        <taxon>Pseudomonadati</taxon>
        <taxon>Pseudomonadota</taxon>
        <taxon>Betaproteobacteria</taxon>
        <taxon>Burkholderiales</taxon>
        <taxon>Burkholderiaceae</taxon>
        <taxon>Trinickia</taxon>
    </lineage>
</organism>
<sequence length="71" mass="7564">MPKTHPPAPRPIESSDDRLDEALGETFPASDPIAVDAAEPKGERKHAKTAQADGSAKDKKSKAKRPPPPAR</sequence>
<dbReference type="EMBL" id="PYUC01000002">
    <property type="protein sequence ID" value="PTB21951.1"/>
    <property type="molecule type" value="Genomic_DNA"/>
</dbReference>
<evidence type="ECO:0000256" key="1">
    <source>
        <dbReference type="SAM" id="MobiDB-lite"/>
    </source>
</evidence>
<dbReference type="AlphaFoldDB" id="A0A2T3XZN7"/>
<comment type="caution">
    <text evidence="2">The sequence shown here is derived from an EMBL/GenBank/DDBJ whole genome shotgun (WGS) entry which is preliminary data.</text>
</comment>
<gene>
    <name evidence="2" type="ORF">C9I57_04825</name>
</gene>
<accession>A0A2T3XZN7</accession>
<name>A0A2T3XZN7_9BURK</name>
<dbReference type="Proteomes" id="UP000240638">
    <property type="component" value="Unassembled WGS sequence"/>
</dbReference>
<reference evidence="2 3" key="1">
    <citation type="submission" date="2018-03" db="EMBL/GenBank/DDBJ databases">
        <title>Whole genome analyses suggest that Burkholderia sensu lato contains two further novel genera in the rhizoxinica-symbiotica group Mycetohabitans gen. nov., and Trinickia gen. nov.: implications for the evolution of diazotrophy and nodulation in the Burkholderiaceae.</title>
        <authorList>
            <person name="Estrada De Los Santos P."/>
            <person name="Palmer M."/>
            <person name="Chavez-Ramirez B."/>
            <person name="Steenkamp E.T."/>
            <person name="Hirsch A.M."/>
            <person name="Manyaka P."/>
            <person name="Maluk M."/>
            <person name="Lafos M."/>
            <person name="Crook M."/>
            <person name="Gross E."/>
            <person name="Simon M.F."/>
            <person name="Bueno Dos Reis Junior F."/>
            <person name="Poole P.S."/>
            <person name="Venter S.N."/>
            <person name="James E.K."/>
        </authorList>
    </citation>
    <scope>NUCLEOTIDE SEQUENCE [LARGE SCALE GENOMIC DNA]</scope>
    <source>
        <strain evidence="2 3">JPY-366</strain>
    </source>
</reference>
<feature type="region of interest" description="Disordered" evidence="1">
    <location>
        <begin position="24"/>
        <end position="71"/>
    </location>
</feature>
<protein>
    <submittedName>
        <fullName evidence="2">Uncharacterized protein</fullName>
    </submittedName>
</protein>
<evidence type="ECO:0000313" key="2">
    <source>
        <dbReference type="EMBL" id="PTB21951.1"/>
    </source>
</evidence>
<evidence type="ECO:0000313" key="3">
    <source>
        <dbReference type="Proteomes" id="UP000240638"/>
    </source>
</evidence>